<dbReference type="InterPro" id="IPR050297">
    <property type="entry name" value="LipidA_mod_glycosyltrf_83"/>
</dbReference>
<feature type="transmembrane region" description="Helical" evidence="8">
    <location>
        <begin position="98"/>
        <end position="117"/>
    </location>
</feature>
<feature type="transmembrane region" description="Helical" evidence="8">
    <location>
        <begin position="273"/>
        <end position="290"/>
    </location>
</feature>
<keyword evidence="5 8" id="KW-0812">Transmembrane</keyword>
<reference evidence="10 11" key="1">
    <citation type="submission" date="2015-01" db="EMBL/GenBank/DDBJ databases">
        <title>Rufibacter sp./DG31D/ whole genome sequencing.</title>
        <authorList>
            <person name="Kim M.K."/>
            <person name="Srinivasan S."/>
            <person name="Lee J.-J."/>
        </authorList>
    </citation>
    <scope>NUCLEOTIDE SEQUENCE [LARGE SCALE GENOMIC DNA]</scope>
    <source>
        <strain evidence="10 11">DG31D</strain>
    </source>
</reference>
<evidence type="ECO:0000256" key="8">
    <source>
        <dbReference type="SAM" id="Phobius"/>
    </source>
</evidence>
<gene>
    <name evidence="10" type="ORF">TH63_03645</name>
</gene>
<evidence type="ECO:0000256" key="4">
    <source>
        <dbReference type="ARBA" id="ARBA00022679"/>
    </source>
</evidence>
<feature type="transmembrane region" description="Helical" evidence="8">
    <location>
        <begin position="73"/>
        <end position="92"/>
    </location>
</feature>
<organism evidence="10 11">
    <name type="scientific">Rufibacter radiotolerans</name>
    <dbReference type="NCBI Taxonomy" id="1379910"/>
    <lineage>
        <taxon>Bacteria</taxon>
        <taxon>Pseudomonadati</taxon>
        <taxon>Bacteroidota</taxon>
        <taxon>Cytophagia</taxon>
        <taxon>Cytophagales</taxon>
        <taxon>Hymenobacteraceae</taxon>
        <taxon>Rufibacter</taxon>
    </lineage>
</organism>
<feature type="domain" description="Glycosyltransferase RgtA/B/C/D-like" evidence="9">
    <location>
        <begin position="55"/>
        <end position="212"/>
    </location>
</feature>
<evidence type="ECO:0000313" key="10">
    <source>
        <dbReference type="EMBL" id="AKQ47472.1"/>
    </source>
</evidence>
<evidence type="ECO:0000256" key="6">
    <source>
        <dbReference type="ARBA" id="ARBA00022989"/>
    </source>
</evidence>
<dbReference type="InterPro" id="IPR038731">
    <property type="entry name" value="RgtA/B/C-like"/>
</dbReference>
<dbReference type="EMBL" id="CP010777">
    <property type="protein sequence ID" value="AKQ47472.1"/>
    <property type="molecule type" value="Genomic_DNA"/>
</dbReference>
<feature type="transmembrane region" description="Helical" evidence="8">
    <location>
        <begin position="152"/>
        <end position="182"/>
    </location>
</feature>
<dbReference type="PANTHER" id="PTHR33908">
    <property type="entry name" value="MANNOSYLTRANSFERASE YKCB-RELATED"/>
    <property type="match status" value="1"/>
</dbReference>
<feature type="transmembrane region" description="Helical" evidence="8">
    <location>
        <begin position="296"/>
        <end position="313"/>
    </location>
</feature>
<feature type="transmembrane region" description="Helical" evidence="8">
    <location>
        <begin position="194"/>
        <end position="214"/>
    </location>
</feature>
<dbReference type="OrthoDB" id="9813729at2"/>
<protein>
    <submittedName>
        <fullName evidence="10">Glycosyl transferase</fullName>
    </submittedName>
</protein>
<dbReference type="KEGG" id="ruf:TH63_03645"/>
<feature type="transmembrane region" description="Helical" evidence="8">
    <location>
        <begin position="129"/>
        <end position="146"/>
    </location>
</feature>
<dbReference type="PATRIC" id="fig|1379910.4.peg.783"/>
<comment type="subcellular location">
    <subcellularLocation>
        <location evidence="1">Cell membrane</location>
        <topology evidence="1">Multi-pass membrane protein</topology>
    </subcellularLocation>
</comment>
<dbReference type="Proteomes" id="UP000036458">
    <property type="component" value="Chromosome"/>
</dbReference>
<feature type="transmembrane region" description="Helical" evidence="8">
    <location>
        <begin position="325"/>
        <end position="345"/>
    </location>
</feature>
<keyword evidence="3" id="KW-0328">Glycosyltransferase</keyword>
<feature type="transmembrane region" description="Helical" evidence="8">
    <location>
        <begin position="47"/>
        <end position="66"/>
    </location>
</feature>
<evidence type="ECO:0000256" key="5">
    <source>
        <dbReference type="ARBA" id="ARBA00022692"/>
    </source>
</evidence>
<dbReference type="Pfam" id="PF13231">
    <property type="entry name" value="PMT_2"/>
    <property type="match status" value="1"/>
</dbReference>
<dbReference type="GO" id="GO:0005886">
    <property type="term" value="C:plasma membrane"/>
    <property type="evidence" value="ECO:0007669"/>
    <property type="project" value="UniProtKB-SubCell"/>
</dbReference>
<evidence type="ECO:0000256" key="1">
    <source>
        <dbReference type="ARBA" id="ARBA00004651"/>
    </source>
</evidence>
<keyword evidence="6 8" id="KW-1133">Transmembrane helix</keyword>
<evidence type="ECO:0000313" key="11">
    <source>
        <dbReference type="Proteomes" id="UP000036458"/>
    </source>
</evidence>
<proteinExistence type="predicted"/>
<dbReference type="GO" id="GO:0009103">
    <property type="term" value="P:lipopolysaccharide biosynthetic process"/>
    <property type="evidence" value="ECO:0007669"/>
    <property type="project" value="UniProtKB-ARBA"/>
</dbReference>
<dbReference type="RefSeq" id="WP_048922565.1">
    <property type="nucleotide sequence ID" value="NZ_CP010777.1"/>
</dbReference>
<keyword evidence="11" id="KW-1185">Reference proteome</keyword>
<evidence type="ECO:0000256" key="7">
    <source>
        <dbReference type="ARBA" id="ARBA00023136"/>
    </source>
</evidence>
<accession>A0A0H4VU54</accession>
<keyword evidence="2" id="KW-1003">Cell membrane</keyword>
<name>A0A0H4VU54_9BACT</name>
<feature type="transmembrane region" description="Helical" evidence="8">
    <location>
        <begin position="245"/>
        <end position="266"/>
    </location>
</feature>
<dbReference type="AlphaFoldDB" id="A0A0H4VU54"/>
<keyword evidence="7 8" id="KW-0472">Membrane</keyword>
<keyword evidence="4 10" id="KW-0808">Transferase</keyword>
<evidence type="ECO:0000256" key="2">
    <source>
        <dbReference type="ARBA" id="ARBA00022475"/>
    </source>
</evidence>
<dbReference type="GO" id="GO:0016763">
    <property type="term" value="F:pentosyltransferase activity"/>
    <property type="evidence" value="ECO:0007669"/>
    <property type="project" value="TreeGrafter"/>
</dbReference>
<evidence type="ECO:0000259" key="9">
    <source>
        <dbReference type="Pfam" id="PF13231"/>
    </source>
</evidence>
<dbReference type="PANTHER" id="PTHR33908:SF11">
    <property type="entry name" value="MEMBRANE PROTEIN"/>
    <property type="match status" value="1"/>
</dbReference>
<feature type="transmembrane region" description="Helical" evidence="8">
    <location>
        <begin position="7"/>
        <end position="27"/>
    </location>
</feature>
<evidence type="ECO:0000256" key="3">
    <source>
        <dbReference type="ARBA" id="ARBA00022676"/>
    </source>
</evidence>
<sequence>MTRKTPILETASLLTLVLLKFLLQDFLVDSSYDLQRDEYLHLDQANHMAFGYLSVPPFTAWVAWVIKALGNTVFWVRFFPALFGALTLVTVWKTVDLIGGGYYAKLLAGMAVLLSALLRVNMLFQPNSFDILCWTLVFYLLVRYVRFQEGKILLWLGVVVGLGLLNKYNLVFLLVGLLPALLLTGHGSLFKRPAFYGALLIATLLFLPNLVWQFTHGWPVVYHMAELQQTQLLHVNRLDFWQDQVLFFIGSIYLVIGALVAFVVYAPFRPFRFVGLAYVATMALFTYLQAKNYYALGLYPVLLAFGSVYWEHLFREGWKRWTRPFWIGLNVALFLPLVDVVFPLLSPAQIRVKSAKFKELNLLKWEDGKDHALPQDFADMLGWRELTHLTQKAFAQIPAAEKPHTLVLCDNYGQAGAINFYGRQQLPAAVSFNADYLHWYPLELPVQHIILVKTLGEQVLQEEEKPLVNSVSKVGEVTSDFAREKGTAVYLLRGVSPVLAQQLRERVIAKKKEW</sequence>